<dbReference type="Proteomes" id="UP000807306">
    <property type="component" value="Unassembled WGS sequence"/>
</dbReference>
<organism evidence="3 4">
    <name type="scientific">Crepidotus variabilis</name>
    <dbReference type="NCBI Taxonomy" id="179855"/>
    <lineage>
        <taxon>Eukaryota</taxon>
        <taxon>Fungi</taxon>
        <taxon>Dikarya</taxon>
        <taxon>Basidiomycota</taxon>
        <taxon>Agaricomycotina</taxon>
        <taxon>Agaricomycetes</taxon>
        <taxon>Agaricomycetidae</taxon>
        <taxon>Agaricales</taxon>
        <taxon>Agaricineae</taxon>
        <taxon>Crepidotaceae</taxon>
        <taxon>Crepidotus</taxon>
    </lineage>
</organism>
<protein>
    <recommendedName>
        <fullName evidence="2">NACHT domain-containing protein</fullName>
    </recommendedName>
</protein>
<feature type="domain" description="NACHT" evidence="2">
    <location>
        <begin position="81"/>
        <end position="228"/>
    </location>
</feature>
<keyword evidence="1" id="KW-0677">Repeat</keyword>
<dbReference type="AlphaFoldDB" id="A0A9P6ECS6"/>
<proteinExistence type="predicted"/>
<dbReference type="Gene3D" id="3.40.50.300">
    <property type="entry name" value="P-loop containing nucleotide triphosphate hydrolases"/>
    <property type="match status" value="1"/>
</dbReference>
<gene>
    <name evidence="3" type="ORF">CPB83DRAFT_895957</name>
</gene>
<evidence type="ECO:0000256" key="1">
    <source>
        <dbReference type="ARBA" id="ARBA00022737"/>
    </source>
</evidence>
<dbReference type="Pfam" id="PF24883">
    <property type="entry name" value="NPHP3_N"/>
    <property type="match status" value="1"/>
</dbReference>
<dbReference type="InterPro" id="IPR056884">
    <property type="entry name" value="NPHP3-like_N"/>
</dbReference>
<dbReference type="PROSITE" id="PS50837">
    <property type="entry name" value="NACHT"/>
    <property type="match status" value="1"/>
</dbReference>
<dbReference type="InterPro" id="IPR027417">
    <property type="entry name" value="P-loop_NTPase"/>
</dbReference>
<comment type="caution">
    <text evidence="3">The sequence shown here is derived from an EMBL/GenBank/DDBJ whole genome shotgun (WGS) entry which is preliminary data.</text>
</comment>
<name>A0A9P6ECS6_9AGAR</name>
<evidence type="ECO:0000313" key="4">
    <source>
        <dbReference type="Proteomes" id="UP000807306"/>
    </source>
</evidence>
<keyword evidence="4" id="KW-1185">Reference proteome</keyword>
<dbReference type="SUPFAM" id="SSF52540">
    <property type="entry name" value="P-loop containing nucleoside triphosphate hydrolases"/>
    <property type="match status" value="1"/>
</dbReference>
<evidence type="ECO:0000259" key="2">
    <source>
        <dbReference type="PROSITE" id="PS50837"/>
    </source>
</evidence>
<dbReference type="OrthoDB" id="163438at2759"/>
<reference evidence="3" key="1">
    <citation type="submission" date="2020-11" db="EMBL/GenBank/DDBJ databases">
        <authorList>
            <consortium name="DOE Joint Genome Institute"/>
            <person name="Ahrendt S."/>
            <person name="Riley R."/>
            <person name="Andreopoulos W."/>
            <person name="Labutti K."/>
            <person name="Pangilinan J."/>
            <person name="Ruiz-Duenas F.J."/>
            <person name="Barrasa J.M."/>
            <person name="Sanchez-Garcia M."/>
            <person name="Camarero S."/>
            <person name="Miyauchi S."/>
            <person name="Serrano A."/>
            <person name="Linde D."/>
            <person name="Babiker R."/>
            <person name="Drula E."/>
            <person name="Ayuso-Fernandez I."/>
            <person name="Pacheco R."/>
            <person name="Padilla G."/>
            <person name="Ferreira P."/>
            <person name="Barriuso J."/>
            <person name="Kellner H."/>
            <person name="Castanera R."/>
            <person name="Alfaro M."/>
            <person name="Ramirez L."/>
            <person name="Pisabarro A.G."/>
            <person name="Kuo A."/>
            <person name="Tritt A."/>
            <person name="Lipzen A."/>
            <person name="He G."/>
            <person name="Yan M."/>
            <person name="Ng V."/>
            <person name="Cullen D."/>
            <person name="Martin F."/>
            <person name="Rosso M.-N."/>
            <person name="Henrissat B."/>
            <person name="Hibbett D."/>
            <person name="Martinez A.T."/>
            <person name="Grigoriev I.V."/>
        </authorList>
    </citation>
    <scope>NUCLEOTIDE SEQUENCE</scope>
    <source>
        <strain evidence="3">CBS 506.95</strain>
    </source>
</reference>
<dbReference type="PANTHER" id="PTHR10039">
    <property type="entry name" value="AMELOGENIN"/>
    <property type="match status" value="1"/>
</dbReference>
<evidence type="ECO:0000313" key="3">
    <source>
        <dbReference type="EMBL" id="KAF9526615.1"/>
    </source>
</evidence>
<dbReference type="EMBL" id="MU157869">
    <property type="protein sequence ID" value="KAF9526615.1"/>
    <property type="molecule type" value="Genomic_DNA"/>
</dbReference>
<dbReference type="InterPro" id="IPR007111">
    <property type="entry name" value="NACHT_NTPase"/>
</dbReference>
<dbReference type="PANTHER" id="PTHR10039:SF15">
    <property type="entry name" value="NACHT DOMAIN-CONTAINING PROTEIN"/>
    <property type="match status" value="1"/>
</dbReference>
<sequence length="613" mass="69529">MQKISVFDNSSNIAISNSHISVAVNQSTDSGAALRFLYEATAKYAGSGHQDPSVCLEGTRTTALDEIDEWKRRSRQEHGSALMWVTGSAGSGKTAIAQTVYERFKAEGLLAVEASFFLSTGRTDPKYLFLAIAYQLAMANELLKASIETVLQIDPAVVDAPIEVQLQRLVLGSISKAGVLVPTIYVIIDGLDECGSEDEQIQIIHLIQGVIAKQQLPIRFLIASRPESWIQTTLSSSSAPHLSTVMLDQDKEADNDIRLFYKTEFKKIRGDPRHVHSMASAPSPWPLEYELDLLVRWASAQFIYAKTVTRFVGEPGHSPRRRLDHVLQPLPELTKSEYPLDRLDILYSHILSCVADWNLTSIVLGSLSVYTPLKVPVKREVLSIIEVIHGLHTGDAYLTLRNLHALVFVAPDLTSEREGTAYEDYRAILYDQGQFPRFYHKSFTDFLHHSQRAGEYFIDKNESNQKMAIGCLKVLQSVTLNPLTRLFSMTWYYAHTCWDSHCINSGSHGNQKLLGELYCFSFMSWYFLAQHDQKWKKLAALRRVERWKDDALYTIQEISRTLGGLGLYYCTLYYASRMWDWMKTQNDITLLHFPELRFKLCLLHTLADEKGLL</sequence>
<accession>A0A9P6ECS6</accession>